<dbReference type="InterPro" id="IPR018490">
    <property type="entry name" value="cNMP-bd_dom_sf"/>
</dbReference>
<sequence>MKLESHPFISYFEPDQVAQLCDLATITEFEQPTVIFEEGEVPDGLYLVLAGQVEFSKMIDTEKHQTIALAKENDFFGEFGVLDGKPRSARAMAAEETILAKIPQDKLMEILQHSKGEVVLAVFRHIIHHIRITTTQYVNQIVHKQKMVLVGEMVNTIIHDFKSPFNGIQLSSSMLKEMHSDEDTQEWCDLIQAQISRMLGMAEEVLEFSKGHSTLYRQPMQVSELFKQFEKLNRVYLQSANVEWVTEIEPVEIYADLNKLLRVLQNIITNAVEAFEGKGGRIEVRAKTQAEWVQIQIRDNGPGIPKSIQEHFFEAFVTHGKRGGTGLGTAIAKSIIDAHQGEISFESQDGHGTTFTIRLPR</sequence>
<evidence type="ECO:0000313" key="9">
    <source>
        <dbReference type="EMBL" id="MDJ1168221.1"/>
    </source>
</evidence>
<dbReference type="InterPro" id="IPR018488">
    <property type="entry name" value="cNMP-bd_CS"/>
</dbReference>
<dbReference type="RefSeq" id="WP_283751986.1">
    <property type="nucleotide sequence ID" value="NZ_JAQOSP010000006.1"/>
</dbReference>
<dbReference type="SMART" id="SM00100">
    <property type="entry name" value="cNMP"/>
    <property type="match status" value="1"/>
</dbReference>
<keyword evidence="4" id="KW-0808">Transferase</keyword>
<evidence type="ECO:0000313" key="10">
    <source>
        <dbReference type="Proteomes" id="UP001235303"/>
    </source>
</evidence>
<dbReference type="Pfam" id="PF00512">
    <property type="entry name" value="HisKA"/>
    <property type="match status" value="1"/>
</dbReference>
<dbReference type="InterPro" id="IPR003661">
    <property type="entry name" value="HisK_dim/P_dom"/>
</dbReference>
<accession>A0ABT7AMV7</accession>
<comment type="caution">
    <text evidence="9">The sequence shown here is derived from an EMBL/GenBank/DDBJ whole genome shotgun (WGS) entry which is preliminary data.</text>
</comment>
<evidence type="ECO:0000256" key="3">
    <source>
        <dbReference type="ARBA" id="ARBA00022553"/>
    </source>
</evidence>
<evidence type="ECO:0000256" key="4">
    <source>
        <dbReference type="ARBA" id="ARBA00022679"/>
    </source>
</evidence>
<dbReference type="Proteomes" id="UP001235303">
    <property type="component" value="Unassembled WGS sequence"/>
</dbReference>
<keyword evidence="9" id="KW-0067">ATP-binding</keyword>
<protein>
    <recommendedName>
        <fullName evidence="2">histidine kinase</fullName>
        <ecNumber evidence="2">2.7.13.3</ecNumber>
    </recommendedName>
</protein>
<evidence type="ECO:0000256" key="2">
    <source>
        <dbReference type="ARBA" id="ARBA00012438"/>
    </source>
</evidence>
<dbReference type="PROSITE" id="PS00889">
    <property type="entry name" value="CNMP_BINDING_2"/>
    <property type="match status" value="1"/>
</dbReference>
<dbReference type="Gene3D" id="2.60.120.10">
    <property type="entry name" value="Jelly Rolls"/>
    <property type="match status" value="1"/>
</dbReference>
<dbReference type="InterPro" id="IPR014710">
    <property type="entry name" value="RmlC-like_jellyroll"/>
</dbReference>
<dbReference type="PANTHER" id="PTHR43711:SF1">
    <property type="entry name" value="HISTIDINE KINASE 1"/>
    <property type="match status" value="1"/>
</dbReference>
<dbReference type="Gene3D" id="3.30.565.10">
    <property type="entry name" value="Histidine kinase-like ATPase, C-terminal domain"/>
    <property type="match status" value="1"/>
</dbReference>
<reference evidence="9 10" key="1">
    <citation type="submission" date="2023-01" db="EMBL/GenBank/DDBJ databases">
        <title>Novel diversity within Roseofilum (Cyanobacteria; Desertifilaceae) from marine benthic mats with descriptions of four novel species.</title>
        <authorList>
            <person name="Wang Y."/>
            <person name="Berthold D.E."/>
            <person name="Hu J."/>
            <person name="Lefler F.W."/>
            <person name="Laughinghouse H.D. IV."/>
        </authorList>
    </citation>
    <scope>NUCLEOTIDE SEQUENCE [LARGE SCALE GENOMIC DNA]</scope>
    <source>
        <strain evidence="9 10">BLCC-M154</strain>
    </source>
</reference>
<dbReference type="GO" id="GO:0005524">
    <property type="term" value="F:ATP binding"/>
    <property type="evidence" value="ECO:0007669"/>
    <property type="project" value="UniProtKB-KW"/>
</dbReference>
<keyword evidence="3" id="KW-0597">Phosphoprotein</keyword>
<dbReference type="InterPro" id="IPR003594">
    <property type="entry name" value="HATPase_dom"/>
</dbReference>
<keyword evidence="9" id="KW-0547">Nucleotide-binding</keyword>
<dbReference type="EMBL" id="JAQOSP010000006">
    <property type="protein sequence ID" value="MDJ1168221.1"/>
    <property type="molecule type" value="Genomic_DNA"/>
</dbReference>
<organism evidence="9 10">
    <name type="scientific">Roseofilum acuticapitatum BLCC-M154</name>
    <dbReference type="NCBI Taxonomy" id="3022444"/>
    <lineage>
        <taxon>Bacteria</taxon>
        <taxon>Bacillati</taxon>
        <taxon>Cyanobacteriota</taxon>
        <taxon>Cyanophyceae</taxon>
        <taxon>Desertifilales</taxon>
        <taxon>Desertifilaceae</taxon>
        <taxon>Roseofilum</taxon>
        <taxon>Roseofilum acuticapitatum</taxon>
    </lineage>
</organism>
<feature type="domain" description="Histidine kinase" evidence="8">
    <location>
        <begin position="156"/>
        <end position="361"/>
    </location>
</feature>
<dbReference type="SMART" id="SM00387">
    <property type="entry name" value="HATPase_c"/>
    <property type="match status" value="1"/>
</dbReference>
<dbReference type="Gene3D" id="1.10.287.130">
    <property type="match status" value="1"/>
</dbReference>
<keyword evidence="6" id="KW-0902">Two-component regulatory system</keyword>
<dbReference type="InterPro" id="IPR000595">
    <property type="entry name" value="cNMP-bd_dom"/>
</dbReference>
<dbReference type="InterPro" id="IPR050736">
    <property type="entry name" value="Sensor_HK_Regulatory"/>
</dbReference>
<dbReference type="PROSITE" id="PS50109">
    <property type="entry name" value="HIS_KIN"/>
    <property type="match status" value="1"/>
</dbReference>
<evidence type="ECO:0000256" key="6">
    <source>
        <dbReference type="ARBA" id="ARBA00023012"/>
    </source>
</evidence>
<dbReference type="InterPro" id="IPR036890">
    <property type="entry name" value="HATPase_C_sf"/>
</dbReference>
<keyword evidence="10" id="KW-1185">Reference proteome</keyword>
<evidence type="ECO:0000256" key="5">
    <source>
        <dbReference type="ARBA" id="ARBA00022777"/>
    </source>
</evidence>
<evidence type="ECO:0000259" key="7">
    <source>
        <dbReference type="PROSITE" id="PS50042"/>
    </source>
</evidence>
<dbReference type="SUPFAM" id="SSF47384">
    <property type="entry name" value="Homodimeric domain of signal transducing histidine kinase"/>
    <property type="match status" value="1"/>
</dbReference>
<name>A0ABT7AMV7_9CYAN</name>
<keyword evidence="5" id="KW-0418">Kinase</keyword>
<dbReference type="Pfam" id="PF00027">
    <property type="entry name" value="cNMP_binding"/>
    <property type="match status" value="1"/>
</dbReference>
<dbReference type="EC" id="2.7.13.3" evidence="2"/>
<dbReference type="CDD" id="cd00038">
    <property type="entry name" value="CAP_ED"/>
    <property type="match status" value="1"/>
</dbReference>
<dbReference type="CDD" id="cd00075">
    <property type="entry name" value="HATPase"/>
    <property type="match status" value="1"/>
</dbReference>
<dbReference type="SUPFAM" id="SSF55874">
    <property type="entry name" value="ATPase domain of HSP90 chaperone/DNA topoisomerase II/histidine kinase"/>
    <property type="match status" value="1"/>
</dbReference>
<gene>
    <name evidence="9" type="ORF">PMG71_02115</name>
</gene>
<dbReference type="SUPFAM" id="SSF51206">
    <property type="entry name" value="cAMP-binding domain-like"/>
    <property type="match status" value="1"/>
</dbReference>
<proteinExistence type="predicted"/>
<dbReference type="PROSITE" id="PS50042">
    <property type="entry name" value="CNMP_BINDING_3"/>
    <property type="match status" value="1"/>
</dbReference>
<feature type="domain" description="Cyclic nucleotide-binding" evidence="7">
    <location>
        <begin position="8"/>
        <end position="111"/>
    </location>
</feature>
<dbReference type="InterPro" id="IPR005467">
    <property type="entry name" value="His_kinase_dom"/>
</dbReference>
<dbReference type="SMART" id="SM00388">
    <property type="entry name" value="HisKA"/>
    <property type="match status" value="1"/>
</dbReference>
<evidence type="ECO:0000256" key="1">
    <source>
        <dbReference type="ARBA" id="ARBA00000085"/>
    </source>
</evidence>
<comment type="catalytic activity">
    <reaction evidence="1">
        <text>ATP + protein L-histidine = ADP + protein N-phospho-L-histidine.</text>
        <dbReference type="EC" id="2.7.13.3"/>
    </reaction>
</comment>
<dbReference type="InterPro" id="IPR004358">
    <property type="entry name" value="Sig_transdc_His_kin-like_C"/>
</dbReference>
<dbReference type="InterPro" id="IPR036097">
    <property type="entry name" value="HisK_dim/P_sf"/>
</dbReference>
<evidence type="ECO:0000259" key="8">
    <source>
        <dbReference type="PROSITE" id="PS50109"/>
    </source>
</evidence>
<dbReference type="Pfam" id="PF02518">
    <property type="entry name" value="HATPase_c"/>
    <property type="match status" value="1"/>
</dbReference>
<dbReference type="PANTHER" id="PTHR43711">
    <property type="entry name" value="TWO-COMPONENT HISTIDINE KINASE"/>
    <property type="match status" value="1"/>
</dbReference>
<dbReference type="CDD" id="cd00082">
    <property type="entry name" value="HisKA"/>
    <property type="match status" value="1"/>
</dbReference>
<dbReference type="PRINTS" id="PR00344">
    <property type="entry name" value="BCTRLSENSOR"/>
</dbReference>